<accession>A0A4C1T963</accession>
<organism evidence="1 2">
    <name type="scientific">Eumeta variegata</name>
    <name type="common">Bagworm moth</name>
    <name type="synonym">Eumeta japonica</name>
    <dbReference type="NCBI Taxonomy" id="151549"/>
    <lineage>
        <taxon>Eukaryota</taxon>
        <taxon>Metazoa</taxon>
        <taxon>Ecdysozoa</taxon>
        <taxon>Arthropoda</taxon>
        <taxon>Hexapoda</taxon>
        <taxon>Insecta</taxon>
        <taxon>Pterygota</taxon>
        <taxon>Neoptera</taxon>
        <taxon>Endopterygota</taxon>
        <taxon>Lepidoptera</taxon>
        <taxon>Glossata</taxon>
        <taxon>Ditrysia</taxon>
        <taxon>Tineoidea</taxon>
        <taxon>Psychidae</taxon>
        <taxon>Oiketicinae</taxon>
        <taxon>Eumeta</taxon>
    </lineage>
</organism>
<reference evidence="1 2" key="1">
    <citation type="journal article" date="2019" name="Commun. Biol.">
        <title>The bagworm genome reveals a unique fibroin gene that provides high tensile strength.</title>
        <authorList>
            <person name="Kono N."/>
            <person name="Nakamura H."/>
            <person name="Ohtoshi R."/>
            <person name="Tomita M."/>
            <person name="Numata K."/>
            <person name="Arakawa K."/>
        </authorList>
    </citation>
    <scope>NUCLEOTIDE SEQUENCE [LARGE SCALE GENOMIC DNA]</scope>
</reference>
<comment type="caution">
    <text evidence="1">The sequence shown here is derived from an EMBL/GenBank/DDBJ whole genome shotgun (WGS) entry which is preliminary data.</text>
</comment>
<dbReference type="GO" id="GO:0005886">
    <property type="term" value="C:plasma membrane"/>
    <property type="evidence" value="ECO:0007669"/>
    <property type="project" value="TreeGrafter"/>
</dbReference>
<keyword evidence="2" id="KW-1185">Reference proteome</keyword>
<proteinExistence type="predicted"/>
<dbReference type="Proteomes" id="UP000299102">
    <property type="component" value="Unassembled WGS sequence"/>
</dbReference>
<dbReference type="GO" id="GO:0006509">
    <property type="term" value="P:membrane protein ectodomain proteolysis"/>
    <property type="evidence" value="ECO:0007669"/>
    <property type="project" value="TreeGrafter"/>
</dbReference>
<dbReference type="PANTHER" id="PTHR45702:SF2">
    <property type="entry name" value="KUZBANIAN, ISOFORM A"/>
    <property type="match status" value="1"/>
</dbReference>
<sequence length="169" mass="19527">MLYIQASIVLSRVKSLTVKSQIDELNCTKLTASRRRRLNEYIDHYDPLEYDCAAVHGQHARLRRSTDPHPPDLRIDFRAHGRHFKLRLRRDLSAFGRDFKVEGSNGELHDVDTSHIYHGEIIGRRSRTGEILAAFTCSSPYPAVRRELKRRYLTEDKDSIVCLAPGEKI</sequence>
<dbReference type="EMBL" id="BGZK01000038">
    <property type="protein sequence ID" value="GBP09957.1"/>
    <property type="molecule type" value="Genomic_DNA"/>
</dbReference>
<evidence type="ECO:0000313" key="2">
    <source>
        <dbReference type="Proteomes" id="UP000299102"/>
    </source>
</evidence>
<dbReference type="InterPro" id="IPR051489">
    <property type="entry name" value="ADAM_Metalloproteinase"/>
</dbReference>
<protein>
    <submittedName>
        <fullName evidence="1">Disintegrin and metalloproteinase domain-containing protein 10</fullName>
    </submittedName>
</protein>
<dbReference type="STRING" id="151549.A0A4C1T963"/>
<dbReference type="GO" id="GO:0004222">
    <property type="term" value="F:metalloendopeptidase activity"/>
    <property type="evidence" value="ECO:0007669"/>
    <property type="project" value="TreeGrafter"/>
</dbReference>
<dbReference type="OrthoDB" id="2149267at2759"/>
<gene>
    <name evidence="1" type="primary">ADAM10</name>
    <name evidence="1" type="ORF">EVAR_92488_1</name>
</gene>
<evidence type="ECO:0000313" key="1">
    <source>
        <dbReference type="EMBL" id="GBP09957.1"/>
    </source>
</evidence>
<dbReference type="GO" id="GO:0007219">
    <property type="term" value="P:Notch signaling pathway"/>
    <property type="evidence" value="ECO:0007669"/>
    <property type="project" value="TreeGrafter"/>
</dbReference>
<keyword evidence="1" id="KW-0401">Integrin</keyword>
<dbReference type="PANTHER" id="PTHR45702">
    <property type="entry name" value="ADAM10/ADAM17 METALLOPEPTIDASE FAMILY MEMBER"/>
    <property type="match status" value="1"/>
</dbReference>
<dbReference type="AlphaFoldDB" id="A0A4C1T963"/>
<dbReference type="GO" id="GO:0007229">
    <property type="term" value="P:integrin-mediated signaling pathway"/>
    <property type="evidence" value="ECO:0007669"/>
    <property type="project" value="UniProtKB-KW"/>
</dbReference>
<name>A0A4C1T963_EUMVA</name>